<dbReference type="Proteomes" id="UP000243459">
    <property type="component" value="Chromosome 7"/>
</dbReference>
<gene>
    <name evidence="2" type="ORF">A4U43_C07F22520</name>
</gene>
<keyword evidence="3" id="KW-1185">Reference proteome</keyword>
<name>A0A5P1EE59_ASPOF</name>
<sequence>MNPRHHASFLHPPTSPPPRAHVRLASPSLSLPTSPTPQPRPETRRRPPASSDQRSATRLLLLLNPRCTSSPLEFPTSESSLSPAARPCQISPPRSASTAVLPASTHIAAVTPSAQTEFPPAPPSPLGLTLHSLGQLTAV</sequence>
<feature type="region of interest" description="Disordered" evidence="1">
    <location>
        <begin position="67"/>
        <end position="97"/>
    </location>
</feature>
<reference evidence="3" key="1">
    <citation type="journal article" date="2017" name="Nat. Commun.">
        <title>The asparagus genome sheds light on the origin and evolution of a young Y chromosome.</title>
        <authorList>
            <person name="Harkess A."/>
            <person name="Zhou J."/>
            <person name="Xu C."/>
            <person name="Bowers J.E."/>
            <person name="Van der Hulst R."/>
            <person name="Ayyampalayam S."/>
            <person name="Mercati F."/>
            <person name="Riccardi P."/>
            <person name="McKain M.R."/>
            <person name="Kakrana A."/>
            <person name="Tang H."/>
            <person name="Ray J."/>
            <person name="Groenendijk J."/>
            <person name="Arikit S."/>
            <person name="Mathioni S.M."/>
            <person name="Nakano M."/>
            <person name="Shan H."/>
            <person name="Telgmann-Rauber A."/>
            <person name="Kanno A."/>
            <person name="Yue Z."/>
            <person name="Chen H."/>
            <person name="Li W."/>
            <person name="Chen Y."/>
            <person name="Xu X."/>
            <person name="Zhang Y."/>
            <person name="Luo S."/>
            <person name="Chen H."/>
            <person name="Gao J."/>
            <person name="Mao Z."/>
            <person name="Pires J.C."/>
            <person name="Luo M."/>
            <person name="Kudrna D."/>
            <person name="Wing R.A."/>
            <person name="Meyers B.C."/>
            <person name="Yi K."/>
            <person name="Kong H."/>
            <person name="Lavrijsen P."/>
            <person name="Sunseri F."/>
            <person name="Falavigna A."/>
            <person name="Ye Y."/>
            <person name="Leebens-Mack J.H."/>
            <person name="Chen G."/>
        </authorList>
    </citation>
    <scope>NUCLEOTIDE SEQUENCE [LARGE SCALE GENOMIC DNA]</scope>
    <source>
        <strain evidence="3">cv. DH0086</strain>
    </source>
</reference>
<dbReference type="AlphaFoldDB" id="A0A5P1EE59"/>
<feature type="compositionally biased region" description="Polar residues" evidence="1">
    <location>
        <begin position="67"/>
        <end position="82"/>
    </location>
</feature>
<proteinExistence type="predicted"/>
<evidence type="ECO:0000256" key="1">
    <source>
        <dbReference type="SAM" id="MobiDB-lite"/>
    </source>
</evidence>
<organism evidence="2 3">
    <name type="scientific">Asparagus officinalis</name>
    <name type="common">Garden asparagus</name>
    <dbReference type="NCBI Taxonomy" id="4686"/>
    <lineage>
        <taxon>Eukaryota</taxon>
        <taxon>Viridiplantae</taxon>
        <taxon>Streptophyta</taxon>
        <taxon>Embryophyta</taxon>
        <taxon>Tracheophyta</taxon>
        <taxon>Spermatophyta</taxon>
        <taxon>Magnoliopsida</taxon>
        <taxon>Liliopsida</taxon>
        <taxon>Asparagales</taxon>
        <taxon>Asparagaceae</taxon>
        <taxon>Asparagoideae</taxon>
        <taxon>Asparagus</taxon>
    </lineage>
</organism>
<feature type="region of interest" description="Disordered" evidence="1">
    <location>
        <begin position="1"/>
        <end position="55"/>
    </location>
</feature>
<protein>
    <submittedName>
        <fullName evidence="2">Uncharacterized protein</fullName>
    </submittedName>
</protein>
<dbReference type="EMBL" id="CM007387">
    <property type="protein sequence ID" value="ONK64142.1"/>
    <property type="molecule type" value="Genomic_DNA"/>
</dbReference>
<accession>A0A5P1EE59</accession>
<dbReference type="Gramene" id="ONK64142">
    <property type="protein sequence ID" value="ONK64142"/>
    <property type="gene ID" value="A4U43_C07F22520"/>
</dbReference>
<feature type="compositionally biased region" description="Low complexity" evidence="1">
    <location>
        <begin position="23"/>
        <end position="33"/>
    </location>
</feature>
<evidence type="ECO:0000313" key="2">
    <source>
        <dbReference type="EMBL" id="ONK64142.1"/>
    </source>
</evidence>
<evidence type="ECO:0000313" key="3">
    <source>
        <dbReference type="Proteomes" id="UP000243459"/>
    </source>
</evidence>